<evidence type="ECO:0000313" key="2">
    <source>
        <dbReference type="EMBL" id="PGG97821.1"/>
    </source>
</evidence>
<keyword evidence="3" id="KW-1185">Reference proteome</keyword>
<dbReference type="GO" id="GO:0005730">
    <property type="term" value="C:nucleolus"/>
    <property type="evidence" value="ECO:0007669"/>
    <property type="project" value="TreeGrafter"/>
</dbReference>
<dbReference type="Gene3D" id="3.30.460.10">
    <property type="entry name" value="Beta Polymerase, domain 2"/>
    <property type="match status" value="1"/>
</dbReference>
<dbReference type="GO" id="GO:0003729">
    <property type="term" value="F:mRNA binding"/>
    <property type="evidence" value="ECO:0007669"/>
    <property type="project" value="TreeGrafter"/>
</dbReference>
<reference evidence="2 3" key="1">
    <citation type="submission" date="2017-10" db="EMBL/GenBank/DDBJ databases">
        <title>Comparative genomics in systemic dimorphic fungi from Ajellomycetaceae.</title>
        <authorList>
            <person name="Munoz J.F."/>
            <person name="Mcewen J.G."/>
            <person name="Clay O.K."/>
            <person name="Cuomo C.A."/>
        </authorList>
    </citation>
    <scope>NUCLEOTIDE SEQUENCE [LARGE SCALE GENOMIC DNA]</scope>
    <source>
        <strain evidence="2 3">UAMH130</strain>
    </source>
</reference>
<dbReference type="EMBL" id="PDNC01000134">
    <property type="protein sequence ID" value="PGG97821.1"/>
    <property type="molecule type" value="Genomic_DNA"/>
</dbReference>
<dbReference type="GO" id="GO:0031123">
    <property type="term" value="P:RNA 3'-end processing"/>
    <property type="evidence" value="ECO:0007669"/>
    <property type="project" value="TreeGrafter"/>
</dbReference>
<proteinExistence type="predicted"/>
<dbReference type="GO" id="GO:1990817">
    <property type="term" value="F:poly(A) RNA polymerase activity"/>
    <property type="evidence" value="ECO:0007669"/>
    <property type="project" value="InterPro"/>
</dbReference>
<evidence type="ECO:0000256" key="1">
    <source>
        <dbReference type="SAM" id="MobiDB-lite"/>
    </source>
</evidence>
<feature type="region of interest" description="Disordered" evidence="1">
    <location>
        <begin position="498"/>
        <end position="521"/>
    </location>
</feature>
<dbReference type="Gene3D" id="1.10.1410.10">
    <property type="match status" value="1"/>
</dbReference>
<feature type="region of interest" description="Disordered" evidence="1">
    <location>
        <begin position="548"/>
        <end position="593"/>
    </location>
</feature>
<evidence type="ECO:0000313" key="3">
    <source>
        <dbReference type="Proteomes" id="UP000224080"/>
    </source>
</evidence>
<dbReference type="PANTHER" id="PTHR23092:SF50">
    <property type="entry name" value="MTF2-LIKE C-TERMINAL DOMAIN-CONTAINING PROTEIN"/>
    <property type="match status" value="1"/>
</dbReference>
<protein>
    <recommendedName>
        <fullName evidence="4">Polynucleotide adenylyltransferase</fullName>
    </recommendedName>
</protein>
<dbReference type="OrthoDB" id="273917at2759"/>
<dbReference type="PANTHER" id="PTHR23092">
    <property type="entry name" value="POLY(A) RNA POLYMERASE"/>
    <property type="match status" value="1"/>
</dbReference>
<feature type="compositionally biased region" description="Basic and acidic residues" evidence="1">
    <location>
        <begin position="574"/>
        <end position="593"/>
    </location>
</feature>
<dbReference type="InterPro" id="IPR045862">
    <property type="entry name" value="Trf4-like"/>
</dbReference>
<dbReference type="InterPro" id="IPR043519">
    <property type="entry name" value="NT_sf"/>
</dbReference>
<accession>A0A2B7WMT6</accession>
<name>A0A2B7WMT6_9EURO</name>
<evidence type="ECO:0008006" key="4">
    <source>
        <dbReference type="Google" id="ProtNLM"/>
    </source>
</evidence>
<dbReference type="GO" id="GO:0031499">
    <property type="term" value="C:TRAMP complex"/>
    <property type="evidence" value="ECO:0007669"/>
    <property type="project" value="TreeGrafter"/>
</dbReference>
<dbReference type="SUPFAM" id="SSF81631">
    <property type="entry name" value="PAP/OAS1 substrate-binding domain"/>
    <property type="match status" value="1"/>
</dbReference>
<dbReference type="AlphaFoldDB" id="A0A2B7WMT6"/>
<dbReference type="Proteomes" id="UP000224080">
    <property type="component" value="Unassembled WGS sequence"/>
</dbReference>
<sequence length="593" mass="66965">MVSTHLTTRSGELCMRCLIGRGELSQSAWIFLRARRQYHNASGRWRPSNQFQVDPNSLEETVQRHRSANRQTFTIRKIPARTPNYEATIRPEFTQTGLKLEADRSDPTATLSDQSARRANLSQIFDRSSSKVDLHSFQARRNTEVDPTRPNISWTKDGPYSPTIELPWLNYVDKSDGGSIARLGEEIRAFEKYMRPTPGEKDAVEKAGNDAVASLQCVEADLPILIGSQRTGMALPHSSLDLFVPIKDLDRAEDGRGPSASRPKMVQARLKRLREMESILKNSQTLSNLTLRRDRDPTLSAVHNATGLQVQFQCGPSPPASLDFILNYRAEFPTLRALFIVLRMLLETRGLFGATPGGMHPYLLTMMIVAALKLREGKYQRDNVGGQLLHVLEVYIGTDFTKYGVSVEPPGLFDKELSVQGVRSRGGRLIPLHHLYLRGQRSISKRSFSPPSDGMLSLQDPSDFMNDVGWTCYLMPEVTQLFRATYDDLKARIKSEGTNSIAQQQNQEQQDAAPRSKENKPSRSILSFALGANYHDFERFRDRILVDTSPTGGHVRADELNRNFEPRPQPLGEVRTHMESWRTEEGEENHVPH</sequence>
<comment type="caution">
    <text evidence="2">The sequence shown here is derived from an EMBL/GenBank/DDBJ whole genome shotgun (WGS) entry which is preliminary data.</text>
</comment>
<gene>
    <name evidence="2" type="ORF">GX51_07133</name>
</gene>
<organism evidence="2 3">
    <name type="scientific">Blastomyces parvus</name>
    <dbReference type="NCBI Taxonomy" id="2060905"/>
    <lineage>
        <taxon>Eukaryota</taxon>
        <taxon>Fungi</taxon>
        <taxon>Dikarya</taxon>
        <taxon>Ascomycota</taxon>
        <taxon>Pezizomycotina</taxon>
        <taxon>Eurotiomycetes</taxon>
        <taxon>Eurotiomycetidae</taxon>
        <taxon>Onygenales</taxon>
        <taxon>Ajellomycetaceae</taxon>
        <taxon>Blastomyces</taxon>
    </lineage>
</organism>
<feature type="compositionally biased region" description="Basic and acidic residues" evidence="1">
    <location>
        <begin position="555"/>
        <end position="565"/>
    </location>
</feature>
<dbReference type="GO" id="GO:0043634">
    <property type="term" value="P:polyadenylation-dependent ncRNA catabolic process"/>
    <property type="evidence" value="ECO:0007669"/>
    <property type="project" value="TreeGrafter"/>
</dbReference>
<dbReference type="STRING" id="2060905.A0A2B7WMT6"/>